<dbReference type="GO" id="GO:0009089">
    <property type="term" value="P:lysine biosynthetic process via diaminopimelate"/>
    <property type="evidence" value="ECO:0007669"/>
    <property type="project" value="TreeGrafter"/>
</dbReference>
<evidence type="ECO:0000256" key="3">
    <source>
        <dbReference type="ARBA" id="ARBA00022741"/>
    </source>
</evidence>
<dbReference type="PANTHER" id="PTHR21499">
    <property type="entry name" value="ASPARTATE KINASE"/>
    <property type="match status" value="1"/>
</dbReference>
<dbReference type="Gene3D" id="3.40.1160.10">
    <property type="entry name" value="Acetylglutamate kinase-like"/>
    <property type="match status" value="1"/>
</dbReference>
<reference evidence="9" key="1">
    <citation type="journal article" date="2018" name="Nat. Microbiol.">
        <title>Leveraging single-cell genomics to expand the fungal tree of life.</title>
        <authorList>
            <person name="Ahrendt S.R."/>
            <person name="Quandt C.A."/>
            <person name="Ciobanu D."/>
            <person name="Clum A."/>
            <person name="Salamov A."/>
            <person name="Andreopoulos B."/>
            <person name="Cheng J.F."/>
            <person name="Woyke T."/>
            <person name="Pelin A."/>
            <person name="Henrissat B."/>
            <person name="Reynolds N.K."/>
            <person name="Benny G.L."/>
            <person name="Smith M.E."/>
            <person name="James T.Y."/>
            <person name="Grigoriev I.V."/>
        </authorList>
    </citation>
    <scope>NUCLEOTIDE SEQUENCE [LARGE SCALE GENOMIC DNA]</scope>
    <source>
        <strain evidence="9">Benny S71-1</strain>
    </source>
</reference>
<dbReference type="FunFam" id="3.30.2130.10:FF:000001">
    <property type="entry name" value="Bifunctional aspartokinase/homoserine dehydrogenase"/>
    <property type="match status" value="1"/>
</dbReference>
<keyword evidence="9" id="KW-1185">Reference proteome</keyword>
<dbReference type="SUPFAM" id="SSF55021">
    <property type="entry name" value="ACT-like"/>
    <property type="match status" value="2"/>
</dbReference>
<feature type="domain" description="ACT" evidence="7">
    <location>
        <begin position="449"/>
        <end position="522"/>
    </location>
</feature>
<dbReference type="PROSITE" id="PS00324">
    <property type="entry name" value="ASPARTOKINASE"/>
    <property type="match status" value="1"/>
</dbReference>
<keyword evidence="4 6" id="KW-0418">Kinase</keyword>
<dbReference type="GO" id="GO:0009090">
    <property type="term" value="P:homoserine biosynthetic process"/>
    <property type="evidence" value="ECO:0007669"/>
    <property type="project" value="TreeGrafter"/>
</dbReference>
<dbReference type="EMBL" id="KZ989384">
    <property type="protein sequence ID" value="RKP26581.1"/>
    <property type="molecule type" value="Genomic_DNA"/>
</dbReference>
<evidence type="ECO:0000259" key="7">
    <source>
        <dbReference type="PROSITE" id="PS51671"/>
    </source>
</evidence>
<keyword evidence="2 6" id="KW-0808">Transferase</keyword>
<evidence type="ECO:0000256" key="5">
    <source>
        <dbReference type="ARBA" id="ARBA00022840"/>
    </source>
</evidence>
<evidence type="ECO:0000313" key="9">
    <source>
        <dbReference type="Proteomes" id="UP000278143"/>
    </source>
</evidence>
<evidence type="ECO:0000313" key="8">
    <source>
        <dbReference type="EMBL" id="RKP26581.1"/>
    </source>
</evidence>
<dbReference type="NCBIfam" id="TIGR00657">
    <property type="entry name" value="asp_kinases"/>
    <property type="match status" value="1"/>
</dbReference>
<dbReference type="GO" id="GO:0005524">
    <property type="term" value="F:ATP binding"/>
    <property type="evidence" value="ECO:0007669"/>
    <property type="project" value="UniProtKB-KW"/>
</dbReference>
<gene>
    <name evidence="8" type="ORF">SYNPS1DRAFT_13988</name>
</gene>
<dbReference type="InterPro" id="IPR054352">
    <property type="entry name" value="ACT_Aspartokinase"/>
</dbReference>
<evidence type="ECO:0000256" key="1">
    <source>
        <dbReference type="ARBA" id="ARBA00010122"/>
    </source>
</evidence>
<dbReference type="Proteomes" id="UP000278143">
    <property type="component" value="Unassembled WGS sequence"/>
</dbReference>
<dbReference type="FunFam" id="3.40.1160.10:FF:000023">
    <property type="entry name" value="Probable aspartokinase"/>
    <property type="match status" value="1"/>
</dbReference>
<dbReference type="Pfam" id="PF22468">
    <property type="entry name" value="ACT_9"/>
    <property type="match status" value="1"/>
</dbReference>
<name>A0A4P9Z433_9FUNG</name>
<dbReference type="InterPro" id="IPR001048">
    <property type="entry name" value="Asp/Glu/Uridylate_kinase"/>
</dbReference>
<proteinExistence type="inferred from homology"/>
<evidence type="ECO:0000256" key="2">
    <source>
        <dbReference type="ARBA" id="ARBA00022679"/>
    </source>
</evidence>
<dbReference type="AlphaFoldDB" id="A0A4P9Z433"/>
<dbReference type="GO" id="GO:0009088">
    <property type="term" value="P:threonine biosynthetic process"/>
    <property type="evidence" value="ECO:0007669"/>
    <property type="project" value="UniProtKB-ARBA"/>
</dbReference>
<comment type="catalytic activity">
    <reaction evidence="6">
        <text>L-aspartate + ATP = 4-phospho-L-aspartate + ADP</text>
        <dbReference type="Rhea" id="RHEA:23776"/>
        <dbReference type="ChEBI" id="CHEBI:29991"/>
        <dbReference type="ChEBI" id="CHEBI:30616"/>
        <dbReference type="ChEBI" id="CHEBI:57535"/>
        <dbReference type="ChEBI" id="CHEBI:456216"/>
        <dbReference type="EC" id="2.7.2.4"/>
    </reaction>
</comment>
<accession>A0A4P9Z433</accession>
<dbReference type="GO" id="GO:0005829">
    <property type="term" value="C:cytosol"/>
    <property type="evidence" value="ECO:0007669"/>
    <property type="project" value="TreeGrafter"/>
</dbReference>
<evidence type="ECO:0000256" key="4">
    <source>
        <dbReference type="ARBA" id="ARBA00022777"/>
    </source>
</evidence>
<keyword evidence="5" id="KW-0067">ATP-binding</keyword>
<keyword evidence="3" id="KW-0547">Nucleotide-binding</keyword>
<dbReference type="Gene3D" id="3.30.2130.10">
    <property type="entry name" value="VC0802-like"/>
    <property type="match status" value="1"/>
</dbReference>
<dbReference type="InterPro" id="IPR018042">
    <property type="entry name" value="Aspartate_kinase_CS"/>
</dbReference>
<evidence type="ECO:0000256" key="6">
    <source>
        <dbReference type="RuleBase" id="RU003448"/>
    </source>
</evidence>
<organism evidence="8 9">
    <name type="scientific">Syncephalis pseudoplumigaleata</name>
    <dbReference type="NCBI Taxonomy" id="1712513"/>
    <lineage>
        <taxon>Eukaryota</taxon>
        <taxon>Fungi</taxon>
        <taxon>Fungi incertae sedis</taxon>
        <taxon>Zoopagomycota</taxon>
        <taxon>Zoopagomycotina</taxon>
        <taxon>Zoopagomycetes</taxon>
        <taxon>Zoopagales</taxon>
        <taxon>Piptocephalidaceae</taxon>
        <taxon>Syncephalis</taxon>
    </lineage>
</organism>
<dbReference type="InterPro" id="IPR002912">
    <property type="entry name" value="ACT_dom"/>
</dbReference>
<dbReference type="InterPro" id="IPR001341">
    <property type="entry name" value="Asp_kinase"/>
</dbReference>
<protein>
    <recommendedName>
        <fullName evidence="6">Aspartokinase</fullName>
        <ecNumber evidence="6">2.7.2.4</ecNumber>
    </recommendedName>
</protein>
<comment type="similarity">
    <text evidence="1 6">Belongs to the aspartokinase family.</text>
</comment>
<sequence>MAVLQQNTSDKPWLVLKFGGTSVGKFLDTIVNTIIRNLLNDYRVVVVCSARSTDNKREGTTSRLLRAAEAVATPRAYMDDGEEGADYHAIVDAICAEHISAAREHVREAASCDALARQLEKECARLRSFLEAAEVIDEVSSRSRDIIIGTGERLMCQLATAALRDVGIDAAYVSLERVIQRAFDAKQLDQSFYDYLAARMSAAVRQCGDRIPVVTGYFGMVPGGILNSVGRGYTDLTAALIAVGLGAKELQVWKEVDGVFTADPRKVPEARVLPIITPEEAAELTYYGSEVIHPFTMEQVIRARIPIRIKNVKNPSGEGTVIFPDNAYLASSSSAMSSPEPASPPRVLIENGYAGDMSRRHPTAVTIKDDVIVLNIHSNRKSVSHGFFAQVFSTLDAYGIVVDLISTSEVHVSMALGAHTNERALKHAIRALGRFGTIDVIKNMAILSLVGRQMRNLVGIAGRMFNALADAKVNIEMISQGASEINISCVIEQQAADRALNVIHERLLAKPPVAIGLDDVSTALEAMVANSTSTEQQSIVR</sequence>
<dbReference type="PROSITE" id="PS51671">
    <property type="entry name" value="ACT"/>
    <property type="match status" value="1"/>
</dbReference>
<dbReference type="EC" id="2.7.2.4" evidence="6"/>
<dbReference type="Pfam" id="PF00696">
    <property type="entry name" value="AA_kinase"/>
    <property type="match status" value="1"/>
</dbReference>
<dbReference type="GO" id="GO:0004072">
    <property type="term" value="F:aspartate kinase activity"/>
    <property type="evidence" value="ECO:0007669"/>
    <property type="project" value="UniProtKB-EC"/>
</dbReference>
<dbReference type="InterPro" id="IPR036393">
    <property type="entry name" value="AceGlu_kinase-like_sf"/>
</dbReference>
<dbReference type="PANTHER" id="PTHR21499:SF59">
    <property type="entry name" value="ASPARTOKINASE"/>
    <property type="match status" value="1"/>
</dbReference>
<dbReference type="SUPFAM" id="SSF53633">
    <property type="entry name" value="Carbamate kinase-like"/>
    <property type="match status" value="1"/>
</dbReference>
<dbReference type="GO" id="GO:0071266">
    <property type="term" value="P:'de novo' L-methionine biosynthetic process"/>
    <property type="evidence" value="ECO:0007669"/>
    <property type="project" value="UniProtKB-ARBA"/>
</dbReference>
<dbReference type="InterPro" id="IPR045865">
    <property type="entry name" value="ACT-like_dom_sf"/>
</dbReference>
<dbReference type="OrthoDB" id="4323675at2759"/>